<protein>
    <recommendedName>
        <fullName evidence="4">Outer membrane protein beta-barrel domain-containing protein</fullName>
    </recommendedName>
</protein>
<dbReference type="Proteomes" id="UP000612855">
    <property type="component" value="Unassembled WGS sequence"/>
</dbReference>
<evidence type="ECO:0000313" key="3">
    <source>
        <dbReference type="Proteomes" id="UP000612855"/>
    </source>
</evidence>
<sequence length="209" mass="22506">MKSSALVLGLALPSVAAAQEISVSAGATLASRYVSNGVEQTTGAAFQPWVEAEINGFYAGLWASNTATSIVGSKYELDIYAGYRNEVGKLSYDFGYARYYYHEPYSNCCGEFILSMGYAVTDQLSLGTRFAFDPDTDVLNSRLTADFAVNDKIGLSASFGDIDHGGQEYWTVGASYAITDNFSVSGTWHDSTTNPGIFVLSVDTSFSLR</sequence>
<reference evidence="3" key="1">
    <citation type="journal article" date="2019" name="Int. J. Syst. Evol. Microbiol.">
        <title>The Global Catalogue of Microorganisms (GCM) 10K type strain sequencing project: providing services to taxonomists for standard genome sequencing and annotation.</title>
        <authorList>
            <consortium name="The Broad Institute Genomics Platform"/>
            <consortium name="The Broad Institute Genome Sequencing Center for Infectious Disease"/>
            <person name="Wu L."/>
            <person name="Ma J."/>
        </authorList>
    </citation>
    <scope>NUCLEOTIDE SEQUENCE [LARGE SCALE GENOMIC DNA]</scope>
    <source>
        <strain evidence="3">CGMCC 1.12664</strain>
    </source>
</reference>
<feature type="signal peptide" evidence="1">
    <location>
        <begin position="1"/>
        <end position="18"/>
    </location>
</feature>
<keyword evidence="1" id="KW-0732">Signal</keyword>
<dbReference type="InterPro" id="IPR010239">
    <property type="entry name" value="CHP02001"/>
</dbReference>
<organism evidence="2 3">
    <name type="scientific">Primorskyibacter flagellatus</name>
    <dbReference type="NCBI Taxonomy" id="1387277"/>
    <lineage>
        <taxon>Bacteria</taxon>
        <taxon>Pseudomonadati</taxon>
        <taxon>Pseudomonadota</taxon>
        <taxon>Alphaproteobacteria</taxon>
        <taxon>Rhodobacterales</taxon>
        <taxon>Roseobacteraceae</taxon>
        <taxon>Primorskyibacter</taxon>
    </lineage>
</organism>
<dbReference type="NCBIfam" id="TIGR02001">
    <property type="entry name" value="gcw_chp"/>
    <property type="match status" value="1"/>
</dbReference>
<proteinExistence type="predicted"/>
<evidence type="ECO:0000256" key="1">
    <source>
        <dbReference type="SAM" id="SignalP"/>
    </source>
</evidence>
<gene>
    <name evidence="2" type="ORF">GCM10011360_29920</name>
</gene>
<dbReference type="AlphaFoldDB" id="A0A917ABZ6"/>
<name>A0A917ABZ6_9RHOB</name>
<dbReference type="EMBL" id="BMFJ01000002">
    <property type="protein sequence ID" value="GGE40281.1"/>
    <property type="molecule type" value="Genomic_DNA"/>
</dbReference>
<keyword evidence="3" id="KW-1185">Reference proteome</keyword>
<feature type="chain" id="PRO_5037732240" description="Outer membrane protein beta-barrel domain-containing protein" evidence="1">
    <location>
        <begin position="19"/>
        <end position="209"/>
    </location>
</feature>
<dbReference type="Pfam" id="PF09694">
    <property type="entry name" value="Gcw_chp"/>
    <property type="match status" value="1"/>
</dbReference>
<evidence type="ECO:0000313" key="2">
    <source>
        <dbReference type="EMBL" id="GGE40281.1"/>
    </source>
</evidence>
<accession>A0A917ABZ6</accession>
<comment type="caution">
    <text evidence="2">The sequence shown here is derived from an EMBL/GenBank/DDBJ whole genome shotgun (WGS) entry which is preliminary data.</text>
</comment>
<evidence type="ECO:0008006" key="4">
    <source>
        <dbReference type="Google" id="ProtNLM"/>
    </source>
</evidence>